<evidence type="ECO:0000313" key="1">
    <source>
        <dbReference type="EMBL" id="GEW71240.1"/>
    </source>
</evidence>
<gene>
    <name evidence="1" type="ORF">Tci_243216</name>
</gene>
<protein>
    <submittedName>
        <fullName evidence="1">Uncharacterized mitochondrial protein AtMg00810-like</fullName>
    </submittedName>
</protein>
<accession>A0A699GYE8</accession>
<sequence length="132" mass="14656">MSMIGQMSFFLGLQISQSPKGIFINQYTYASGIVKNYGMLTSDFVDTPKVEKSKLDEDLQGKLVDATQYCGMIGSLMYLTSSRPDLIYTVCLCSRNMNPVATQQGALDNALVPSEKRLKIKRCNARIAFPKP</sequence>
<organism evidence="1">
    <name type="scientific">Tanacetum cinerariifolium</name>
    <name type="common">Dalmatian daisy</name>
    <name type="synonym">Chrysanthemum cinerariifolium</name>
    <dbReference type="NCBI Taxonomy" id="118510"/>
    <lineage>
        <taxon>Eukaryota</taxon>
        <taxon>Viridiplantae</taxon>
        <taxon>Streptophyta</taxon>
        <taxon>Embryophyta</taxon>
        <taxon>Tracheophyta</taxon>
        <taxon>Spermatophyta</taxon>
        <taxon>Magnoliopsida</taxon>
        <taxon>eudicotyledons</taxon>
        <taxon>Gunneridae</taxon>
        <taxon>Pentapetalae</taxon>
        <taxon>asterids</taxon>
        <taxon>campanulids</taxon>
        <taxon>Asterales</taxon>
        <taxon>Asteraceae</taxon>
        <taxon>Asteroideae</taxon>
        <taxon>Anthemideae</taxon>
        <taxon>Anthemidinae</taxon>
        <taxon>Tanacetum</taxon>
    </lineage>
</organism>
<reference evidence="1" key="1">
    <citation type="journal article" date="2019" name="Sci. Rep.">
        <title>Draft genome of Tanacetum cinerariifolium, the natural source of mosquito coil.</title>
        <authorList>
            <person name="Yamashiro T."/>
            <person name="Shiraishi A."/>
            <person name="Satake H."/>
            <person name="Nakayama K."/>
        </authorList>
    </citation>
    <scope>NUCLEOTIDE SEQUENCE</scope>
</reference>
<dbReference type="EMBL" id="BKCJ010070427">
    <property type="protein sequence ID" value="GEW71240.1"/>
    <property type="molecule type" value="Genomic_DNA"/>
</dbReference>
<comment type="caution">
    <text evidence="1">The sequence shown here is derived from an EMBL/GenBank/DDBJ whole genome shotgun (WGS) entry which is preliminary data.</text>
</comment>
<name>A0A699GYE8_TANCI</name>
<dbReference type="AlphaFoldDB" id="A0A699GYE8"/>
<proteinExistence type="predicted"/>